<dbReference type="AlphaFoldDB" id="A0A0E9PLV2"/>
<reference evidence="1" key="1">
    <citation type="submission" date="2014-11" db="EMBL/GenBank/DDBJ databases">
        <authorList>
            <person name="Amaro Gonzalez C."/>
        </authorList>
    </citation>
    <scope>NUCLEOTIDE SEQUENCE</scope>
</reference>
<accession>A0A0E9PLV2</accession>
<organism evidence="1">
    <name type="scientific">Anguilla anguilla</name>
    <name type="common">European freshwater eel</name>
    <name type="synonym">Muraena anguilla</name>
    <dbReference type="NCBI Taxonomy" id="7936"/>
    <lineage>
        <taxon>Eukaryota</taxon>
        <taxon>Metazoa</taxon>
        <taxon>Chordata</taxon>
        <taxon>Craniata</taxon>
        <taxon>Vertebrata</taxon>
        <taxon>Euteleostomi</taxon>
        <taxon>Actinopterygii</taxon>
        <taxon>Neopterygii</taxon>
        <taxon>Teleostei</taxon>
        <taxon>Anguilliformes</taxon>
        <taxon>Anguillidae</taxon>
        <taxon>Anguilla</taxon>
    </lineage>
</organism>
<reference evidence="1" key="2">
    <citation type="journal article" date="2015" name="Fish Shellfish Immunol.">
        <title>Early steps in the European eel (Anguilla anguilla)-Vibrio vulnificus interaction in the gills: Role of the RtxA13 toxin.</title>
        <authorList>
            <person name="Callol A."/>
            <person name="Pajuelo D."/>
            <person name="Ebbesson L."/>
            <person name="Teles M."/>
            <person name="MacKenzie S."/>
            <person name="Amaro C."/>
        </authorList>
    </citation>
    <scope>NUCLEOTIDE SEQUENCE</scope>
</reference>
<sequence length="22" mass="2357">MLGMWTIGLVLWSSSSAGFLLS</sequence>
<dbReference type="EMBL" id="GBXM01103330">
    <property type="protein sequence ID" value="JAH05247.1"/>
    <property type="molecule type" value="Transcribed_RNA"/>
</dbReference>
<proteinExistence type="predicted"/>
<name>A0A0E9PLV2_ANGAN</name>
<protein>
    <submittedName>
        <fullName evidence="1">Uncharacterized protein</fullName>
    </submittedName>
</protein>
<evidence type="ECO:0000313" key="1">
    <source>
        <dbReference type="EMBL" id="JAH05247.1"/>
    </source>
</evidence>